<sequence length="76" mass="9078">MKFKVYYGERWWVVSSLRERDGTFDTYDEGQNEATRLNYKLAVERCVIDEQMPGAGNGITYRMRYEGHDRFARRST</sequence>
<evidence type="ECO:0008006" key="3">
    <source>
        <dbReference type="Google" id="ProtNLM"/>
    </source>
</evidence>
<dbReference type="Proteomes" id="UP000433502">
    <property type="component" value="Segment"/>
</dbReference>
<accession>A0A6B9J3U7</accession>
<name>A0A6B9J3U7_9CAUD</name>
<gene>
    <name evidence="1" type="ORF">RL2RES_217</name>
</gene>
<proteinExistence type="predicted"/>
<dbReference type="EMBL" id="MN549361">
    <property type="protein sequence ID" value="QGZ14312.1"/>
    <property type="molecule type" value="Genomic_DNA"/>
</dbReference>
<evidence type="ECO:0000313" key="2">
    <source>
        <dbReference type="Proteomes" id="UP000433502"/>
    </source>
</evidence>
<keyword evidence="2" id="KW-1185">Reference proteome</keyword>
<reference evidence="1 2" key="1">
    <citation type="submission" date="2019-10" db="EMBL/GenBank/DDBJ databases">
        <title>Complete genome sequence of bacteriophage vB_RLeM_RL2RES.</title>
        <authorList>
            <person name="Gunathilake D."/>
            <person name="Bhat S."/>
            <person name="Yost C.K."/>
            <person name="Hynes M.F."/>
        </authorList>
    </citation>
    <scope>NUCLEOTIDE SEQUENCE [LARGE SCALE GENOMIC DNA]</scope>
</reference>
<evidence type="ECO:0000313" key="1">
    <source>
        <dbReference type="EMBL" id="QGZ14312.1"/>
    </source>
</evidence>
<protein>
    <recommendedName>
        <fullName evidence="3">DUF2188 domain-containing protein</fullName>
    </recommendedName>
</protein>
<organism evidence="1 2">
    <name type="scientific">Rhizobium phage RL2RES</name>
    <dbReference type="NCBI Taxonomy" id="103371"/>
    <lineage>
        <taxon>Viruses</taxon>
        <taxon>Duplodnaviria</taxon>
        <taxon>Heunggongvirae</taxon>
        <taxon>Uroviricota</taxon>
        <taxon>Caudoviricetes</taxon>
        <taxon>Pootjesviridae</taxon>
        <taxon>Innesvirus</taxon>
        <taxon>Innesvirus RL2RES</taxon>
    </lineage>
</organism>